<gene>
    <name evidence="1" type="ORF">FHK87_05155</name>
</gene>
<organism evidence="1 2">
    <name type="scientific">Aquimarina algicola</name>
    <dbReference type="NCBI Taxonomy" id="2589995"/>
    <lineage>
        <taxon>Bacteria</taxon>
        <taxon>Pseudomonadati</taxon>
        <taxon>Bacteroidota</taxon>
        <taxon>Flavobacteriia</taxon>
        <taxon>Flavobacteriales</taxon>
        <taxon>Flavobacteriaceae</taxon>
        <taxon>Aquimarina</taxon>
    </lineage>
</organism>
<comment type="caution">
    <text evidence="1">The sequence shown here is derived from an EMBL/GenBank/DDBJ whole genome shotgun (WGS) entry which is preliminary data.</text>
</comment>
<keyword evidence="2" id="KW-1185">Reference proteome</keyword>
<dbReference type="EMBL" id="VFWZ01000002">
    <property type="protein sequence ID" value="TPN86983.1"/>
    <property type="molecule type" value="Genomic_DNA"/>
</dbReference>
<protein>
    <submittedName>
        <fullName evidence="1">Uncharacterized protein</fullName>
    </submittedName>
</protein>
<dbReference type="RefSeq" id="WP_140590870.1">
    <property type="nucleotide sequence ID" value="NZ_VFWZ01000002.1"/>
</dbReference>
<evidence type="ECO:0000313" key="2">
    <source>
        <dbReference type="Proteomes" id="UP000315540"/>
    </source>
</evidence>
<dbReference type="AlphaFoldDB" id="A0A504JH27"/>
<reference evidence="1 2" key="1">
    <citation type="submission" date="2019-06" db="EMBL/GenBank/DDBJ databases">
        <authorList>
            <person name="Meng X."/>
        </authorList>
    </citation>
    <scope>NUCLEOTIDE SEQUENCE [LARGE SCALE GENOMIC DNA]</scope>
    <source>
        <strain evidence="1 2">M625</strain>
    </source>
</reference>
<name>A0A504JH27_9FLAO</name>
<dbReference type="Proteomes" id="UP000315540">
    <property type="component" value="Unassembled WGS sequence"/>
</dbReference>
<accession>A0A504JH27</accession>
<proteinExistence type="predicted"/>
<evidence type="ECO:0000313" key="1">
    <source>
        <dbReference type="EMBL" id="TPN86983.1"/>
    </source>
</evidence>
<sequence length="163" mass="19278">MFNFFKKKSPKKKVENSFAGRKFGPFVIRIPQEWDCLNDNGTLRVTNNEDTVRLNITIRDFSNIEYSLDEFFETLKTGWFSSDYNWSTYSDITQKDDLIYQTLEYLDDPRLILAVIRKQVGNKEFVLNMSFAGNTRKDIDTHLDKFHNVLFKIDTLNHLNSKE</sequence>